<dbReference type="GO" id="GO:0006508">
    <property type="term" value="P:proteolysis"/>
    <property type="evidence" value="ECO:0007669"/>
    <property type="project" value="InterPro"/>
</dbReference>
<dbReference type="InterPro" id="IPR032466">
    <property type="entry name" value="Metal_Hydrolase"/>
</dbReference>
<sequence length="360" mass="38570">MKTLHAQPVSAQAAQDLHSAILSLDSHIDIPWPDRGDAFEDTPLRKVDLPKMQRGGMSAGCFVAYTGQGPVTAEAHQQVQQECLAMLDAINTMQGTHNGVTAAICPRVADIRAAHKKGIIAVIPAVENGYGMGEDPALLRAFRQRGARYVTLTHNGHNALADAAIHRPSLGDAPQKHGGLSALGREAVREMNRLGLLVDVSHASKQTMLQAVDASATPVVASHSCVRTLCDHPRNLDDAQLDALKASGGLIQITAMPAFLKPKPEEGRRSAGVADLVDHIDYVVRRLGPAYVGISSDFDGGGALEDWQDATQGVNITAELMRRGYDQSEIAAFWGENFLRLLEKAEQVAEQSEITAHHAG</sequence>
<dbReference type="CDD" id="cd01301">
    <property type="entry name" value="rDP_like"/>
    <property type="match status" value="1"/>
</dbReference>
<dbReference type="PANTHER" id="PTHR10443">
    <property type="entry name" value="MICROSOMAL DIPEPTIDASE"/>
    <property type="match status" value="1"/>
</dbReference>
<dbReference type="SUPFAM" id="SSF51556">
    <property type="entry name" value="Metallo-dependent hydrolases"/>
    <property type="match status" value="1"/>
</dbReference>
<dbReference type="AlphaFoldDB" id="A0A270BTF5"/>
<gene>
    <name evidence="1" type="ORF">B9K05_03260</name>
</gene>
<dbReference type="OrthoDB" id="9804920at2"/>
<dbReference type="GO" id="GO:0070573">
    <property type="term" value="F:metallodipeptidase activity"/>
    <property type="evidence" value="ECO:0007669"/>
    <property type="project" value="InterPro"/>
</dbReference>
<accession>A0A270BTF5</accession>
<dbReference type="PROSITE" id="PS51365">
    <property type="entry name" value="RENAL_DIPEPTIDASE_2"/>
    <property type="match status" value="1"/>
</dbReference>
<dbReference type="PANTHER" id="PTHR10443:SF12">
    <property type="entry name" value="DIPEPTIDASE"/>
    <property type="match status" value="1"/>
</dbReference>
<dbReference type="Proteomes" id="UP000216033">
    <property type="component" value="Unassembled WGS sequence"/>
</dbReference>
<evidence type="ECO:0000313" key="1">
    <source>
        <dbReference type="EMBL" id="PAL28315.1"/>
    </source>
</evidence>
<dbReference type="InterPro" id="IPR008257">
    <property type="entry name" value="Pept_M19"/>
</dbReference>
<dbReference type="Gene3D" id="3.20.20.140">
    <property type="entry name" value="Metal-dependent hydrolases"/>
    <property type="match status" value="2"/>
</dbReference>
<dbReference type="STRING" id="1231343.Absy_014_135"/>
<dbReference type="RefSeq" id="WP_095350824.1">
    <property type="nucleotide sequence ID" value="NZ_JBDNKQ010000001.1"/>
</dbReference>
<comment type="caution">
    <text evidence="1">The sequence shown here is derived from an EMBL/GenBank/DDBJ whole genome shotgun (WGS) entry which is preliminary data.</text>
</comment>
<protein>
    <submittedName>
        <fullName evidence="1">Diguanylate cyclase</fullName>
    </submittedName>
</protein>
<name>A0A270BTF5_9PROT</name>
<reference evidence="1 2" key="1">
    <citation type="submission" date="2017-04" db="EMBL/GenBank/DDBJ databases">
        <title>Kefir bacterial isolates.</title>
        <authorList>
            <person name="Kim Y."/>
            <person name="Blasche S."/>
            <person name="Patil K.R."/>
        </authorList>
    </citation>
    <scope>NUCLEOTIDE SEQUENCE [LARGE SCALE GENOMIC DNA]</scope>
    <source>
        <strain evidence="1 2">KR-2</strain>
    </source>
</reference>
<evidence type="ECO:0000313" key="2">
    <source>
        <dbReference type="Proteomes" id="UP000216033"/>
    </source>
</evidence>
<organism evidence="1 2">
    <name type="scientific">Acetobacter syzygii</name>
    <dbReference type="NCBI Taxonomy" id="146476"/>
    <lineage>
        <taxon>Bacteria</taxon>
        <taxon>Pseudomonadati</taxon>
        <taxon>Pseudomonadota</taxon>
        <taxon>Alphaproteobacteria</taxon>
        <taxon>Acetobacterales</taxon>
        <taxon>Acetobacteraceae</taxon>
        <taxon>Acetobacter</taxon>
    </lineage>
</organism>
<proteinExistence type="predicted"/>
<dbReference type="Pfam" id="PF01244">
    <property type="entry name" value="Peptidase_M19"/>
    <property type="match status" value="1"/>
</dbReference>
<dbReference type="EMBL" id="NDFP01000002">
    <property type="protein sequence ID" value="PAL28315.1"/>
    <property type="molecule type" value="Genomic_DNA"/>
</dbReference>
<keyword evidence="2" id="KW-1185">Reference proteome</keyword>